<dbReference type="Proteomes" id="UP000036449">
    <property type="component" value="Unassembled WGS sequence"/>
</dbReference>
<dbReference type="PATRIC" id="fig|1187852.3.peg.2347"/>
<dbReference type="Pfam" id="PF04230">
    <property type="entry name" value="PS_pyruv_trans"/>
    <property type="match status" value="1"/>
</dbReference>
<evidence type="ECO:0000259" key="1">
    <source>
        <dbReference type="Pfam" id="PF04230"/>
    </source>
</evidence>
<organism evidence="2 3">
    <name type="scientific">Methylobacterium tarhaniae</name>
    <dbReference type="NCBI Taxonomy" id="1187852"/>
    <lineage>
        <taxon>Bacteria</taxon>
        <taxon>Pseudomonadati</taxon>
        <taxon>Pseudomonadota</taxon>
        <taxon>Alphaproteobacteria</taxon>
        <taxon>Hyphomicrobiales</taxon>
        <taxon>Methylobacteriaceae</taxon>
        <taxon>Methylobacterium</taxon>
    </lineage>
</organism>
<dbReference type="EMBL" id="LABZ01000182">
    <property type="protein sequence ID" value="KMO34363.1"/>
    <property type="molecule type" value="Genomic_DNA"/>
</dbReference>
<accession>A0A0J6SLS3</accession>
<evidence type="ECO:0000313" key="3">
    <source>
        <dbReference type="Proteomes" id="UP000036449"/>
    </source>
</evidence>
<reference evidence="2 3" key="1">
    <citation type="submission" date="2015-03" db="EMBL/GenBank/DDBJ databases">
        <title>Genome sequencing of Methylobacterium tarhaniae DSM 25844.</title>
        <authorList>
            <person name="Chaudhry V."/>
            <person name="Patil P.B."/>
        </authorList>
    </citation>
    <scope>NUCLEOTIDE SEQUENCE [LARGE SCALE GENOMIC DNA]</scope>
    <source>
        <strain evidence="2 3">DSM 25844</strain>
    </source>
</reference>
<comment type="caution">
    <text evidence="2">The sequence shown here is derived from an EMBL/GenBank/DDBJ whole genome shotgun (WGS) entry which is preliminary data.</text>
</comment>
<keyword evidence="3" id="KW-1185">Reference proteome</keyword>
<protein>
    <recommendedName>
        <fullName evidence="1">Polysaccharide pyruvyl transferase domain-containing protein</fullName>
    </recommendedName>
</protein>
<name>A0A0J6SLS3_9HYPH</name>
<feature type="domain" description="Polysaccharide pyruvyl transferase" evidence="1">
    <location>
        <begin position="41"/>
        <end position="310"/>
    </location>
</feature>
<dbReference type="InterPro" id="IPR007345">
    <property type="entry name" value="Polysacch_pyruvyl_Trfase"/>
</dbReference>
<evidence type="ECO:0000313" key="2">
    <source>
        <dbReference type="EMBL" id="KMO34363.1"/>
    </source>
</evidence>
<gene>
    <name evidence="2" type="ORF">VQ03_23505</name>
</gene>
<proteinExistence type="predicted"/>
<sequence length="383" mass="40656">MGLITNLPGLEALNAQGATDAPLDTIFAALGGNSGNIAYVAGTRRILANTILIIDWSTPDEVVKAGCDAVVIACANQLGAHADLTDWAVKLERLNLPVVLIGLGAQADSKDSSVALTQGTRRFLDVVQTLRPNPRIPNIALRGEFSRSVLEAHGGHGVALSCPSLFLNFDPTLGAQIGATARRKVGCGFTFAVGNPFLTSSVAAEVTLSALARACGARCVVQHPWEMVALATGNAHLLPEVKVEFIRERMLPRQTTTDFLAWARAFWDLHLDIPSWIAAMRSTGRAVGARYHGVALGAQAGIPACVVAIDARTLELAETGCMPHVGVRQAADLADIHAVDDMWTPEHGARFDAHRADLAGRLSEFLYAQNLTPSENLKALARA</sequence>
<dbReference type="AlphaFoldDB" id="A0A0J6SLS3"/>